<accession>A0A843X1B9</accession>
<name>A0A843X1B9_COLES</name>
<organism evidence="2 3">
    <name type="scientific">Colocasia esculenta</name>
    <name type="common">Wild taro</name>
    <name type="synonym">Arum esculentum</name>
    <dbReference type="NCBI Taxonomy" id="4460"/>
    <lineage>
        <taxon>Eukaryota</taxon>
        <taxon>Viridiplantae</taxon>
        <taxon>Streptophyta</taxon>
        <taxon>Embryophyta</taxon>
        <taxon>Tracheophyta</taxon>
        <taxon>Spermatophyta</taxon>
        <taxon>Magnoliopsida</taxon>
        <taxon>Liliopsida</taxon>
        <taxon>Araceae</taxon>
        <taxon>Aroideae</taxon>
        <taxon>Colocasieae</taxon>
        <taxon>Colocasia</taxon>
    </lineage>
</organism>
<feature type="region of interest" description="Disordered" evidence="1">
    <location>
        <begin position="52"/>
        <end position="72"/>
    </location>
</feature>
<protein>
    <submittedName>
        <fullName evidence="2">Uncharacterized protein</fullName>
    </submittedName>
</protein>
<evidence type="ECO:0000313" key="3">
    <source>
        <dbReference type="Proteomes" id="UP000652761"/>
    </source>
</evidence>
<gene>
    <name evidence="2" type="ORF">Taro_044692</name>
</gene>
<feature type="compositionally biased region" description="Low complexity" evidence="1">
    <location>
        <begin position="54"/>
        <end position="72"/>
    </location>
</feature>
<proteinExistence type="predicted"/>
<evidence type="ECO:0000256" key="1">
    <source>
        <dbReference type="SAM" id="MobiDB-lite"/>
    </source>
</evidence>
<dbReference type="EMBL" id="NMUH01005094">
    <property type="protein sequence ID" value="MQM11781.1"/>
    <property type="molecule type" value="Genomic_DNA"/>
</dbReference>
<dbReference type="Proteomes" id="UP000652761">
    <property type="component" value="Unassembled WGS sequence"/>
</dbReference>
<dbReference type="AlphaFoldDB" id="A0A843X1B9"/>
<feature type="region of interest" description="Disordered" evidence="1">
    <location>
        <begin position="148"/>
        <end position="169"/>
    </location>
</feature>
<comment type="caution">
    <text evidence="2">The sequence shown here is derived from an EMBL/GenBank/DDBJ whole genome shotgun (WGS) entry which is preliminary data.</text>
</comment>
<keyword evidence="3" id="KW-1185">Reference proteome</keyword>
<evidence type="ECO:0000313" key="2">
    <source>
        <dbReference type="EMBL" id="MQM11781.1"/>
    </source>
</evidence>
<reference evidence="2" key="1">
    <citation type="submission" date="2017-07" db="EMBL/GenBank/DDBJ databases">
        <title>Taro Niue Genome Assembly and Annotation.</title>
        <authorList>
            <person name="Atibalentja N."/>
            <person name="Keating K."/>
            <person name="Fields C.J."/>
        </authorList>
    </citation>
    <scope>NUCLEOTIDE SEQUENCE</scope>
    <source>
        <strain evidence="2">Niue_2</strain>
        <tissue evidence="2">Leaf</tissue>
    </source>
</reference>
<sequence>MFDDPGGYPLETDCPRVIEYGIDGSRYGLADSVNHDWEASLAGPAPYAPGPPTSLRLSAGPASSPASSRRASRASLAFPRLCVLRPGSQTTTPRCKTSQTVRVDQLCAATRIDRSRFFPLLATSLRRTNLALGLPLSRWRPETVGSRLLRRAKHPEPPDSPPPLRSSIAPDFRGYHERREILTLCAAILIEKMVVECSSMRWKLSEDPVWISIKNDLCELRDMFATALQKTNPALDVKCEEQGQVVIYEADATLADEYEVEMRTWSELQDLHNGQARPQNMLSEVLSLVSDSCVCTESEIDDTWDPKLLSLLGLQSISYSVFEVDRLIGSLSTAVVDFEFAIEDFDVVWLDFCDAYIGRQFGICDMVRWV</sequence>